<dbReference type="GeneID" id="30174716"/>
<dbReference type="EMBL" id="KV700116">
    <property type="protein sequence ID" value="OCF47446.1"/>
    <property type="molecule type" value="Genomic_DNA"/>
</dbReference>
<dbReference type="KEGG" id="kpin:30174716"/>
<reference evidence="2" key="2">
    <citation type="submission" date="2016-07" db="EMBL/GenBank/DDBJ databases">
        <title>Evolution of pathogenesis and genome organization in the Tremellales.</title>
        <authorList>
            <person name="Cuomo C."/>
            <person name="Litvintseva A."/>
            <person name="Heitman J."/>
            <person name="Chen Y."/>
            <person name="Sun S."/>
            <person name="Springer D."/>
            <person name="Dromer F."/>
            <person name="Young S."/>
            <person name="Zeng Q."/>
            <person name="Chapman S."/>
            <person name="Gujja S."/>
            <person name="Saif S."/>
            <person name="Birren B."/>
        </authorList>
    </citation>
    <scope>NUCLEOTIDE SEQUENCE</scope>
    <source>
        <strain evidence="2">CBS 10737</strain>
    </source>
</reference>
<proteinExistence type="predicted"/>
<feature type="region of interest" description="Disordered" evidence="1">
    <location>
        <begin position="97"/>
        <end position="116"/>
    </location>
</feature>
<reference evidence="2" key="1">
    <citation type="submission" date="2013-07" db="EMBL/GenBank/DDBJ databases">
        <title>The Genome Sequence of Cryptococcus pinus CBS10737.</title>
        <authorList>
            <consortium name="The Broad Institute Genome Sequencing Platform"/>
            <person name="Cuomo C."/>
            <person name="Litvintseva A."/>
            <person name="Chen Y."/>
            <person name="Heitman J."/>
            <person name="Sun S."/>
            <person name="Springer D."/>
            <person name="Dromer F."/>
            <person name="Young S.K."/>
            <person name="Zeng Q."/>
            <person name="Gargeya S."/>
            <person name="Fitzgerald M."/>
            <person name="Abouelleil A."/>
            <person name="Alvarado L."/>
            <person name="Berlin A.M."/>
            <person name="Chapman S.B."/>
            <person name="Dewar J."/>
            <person name="Goldberg J."/>
            <person name="Griggs A."/>
            <person name="Gujja S."/>
            <person name="Hansen M."/>
            <person name="Howarth C."/>
            <person name="Imamovic A."/>
            <person name="Larimer J."/>
            <person name="McCowan C."/>
            <person name="Murphy C."/>
            <person name="Pearson M."/>
            <person name="Priest M."/>
            <person name="Roberts A."/>
            <person name="Saif S."/>
            <person name="Shea T."/>
            <person name="Sykes S."/>
            <person name="Wortman J."/>
            <person name="Nusbaum C."/>
            <person name="Birren B."/>
        </authorList>
    </citation>
    <scope>NUCLEOTIDE SEQUENCE [LARGE SCALE GENOMIC DNA]</scope>
    <source>
        <strain evidence="2">CBS 10737</strain>
    </source>
</reference>
<evidence type="ECO:0000313" key="2">
    <source>
        <dbReference type="EMBL" id="OCF47446.1"/>
    </source>
</evidence>
<gene>
    <name evidence="2" type="ORF">I206_06347</name>
</gene>
<dbReference type="RefSeq" id="XP_019008665.2">
    <property type="nucleotide sequence ID" value="XM_019158052.2"/>
</dbReference>
<feature type="region of interest" description="Disordered" evidence="1">
    <location>
        <begin position="366"/>
        <end position="405"/>
    </location>
</feature>
<protein>
    <submittedName>
        <fullName evidence="2">Uncharacterized protein</fullName>
    </submittedName>
</protein>
<accession>A0A1B9HW04</accession>
<evidence type="ECO:0000256" key="1">
    <source>
        <dbReference type="SAM" id="MobiDB-lite"/>
    </source>
</evidence>
<organism evidence="2">
    <name type="scientific">Kwoniella pini CBS 10737</name>
    <dbReference type="NCBI Taxonomy" id="1296096"/>
    <lineage>
        <taxon>Eukaryota</taxon>
        <taxon>Fungi</taxon>
        <taxon>Dikarya</taxon>
        <taxon>Basidiomycota</taxon>
        <taxon>Agaricomycotina</taxon>
        <taxon>Tremellomycetes</taxon>
        <taxon>Tremellales</taxon>
        <taxon>Cryptococcaceae</taxon>
        <taxon>Kwoniella</taxon>
    </lineage>
</organism>
<dbReference type="OrthoDB" id="2564480at2759"/>
<feature type="compositionally biased region" description="Low complexity" evidence="1">
    <location>
        <begin position="1"/>
        <end position="35"/>
    </location>
</feature>
<feature type="region of interest" description="Disordered" evidence="1">
    <location>
        <begin position="1"/>
        <end position="43"/>
    </location>
</feature>
<name>A0A1B9HW04_9TREE</name>
<feature type="compositionally biased region" description="Acidic residues" evidence="1">
    <location>
        <begin position="97"/>
        <end position="108"/>
    </location>
</feature>
<sequence length="405" mass="47583">MVGFPVSSSRESISREFSPISASASASESGLASNSINKRRDSNKMKLNKEFASYRNLFEEIENYEKNDLSRQLSNINNVNENENEEIEDLEICNPQEFEEEEEEEEETEKLSSNEKKKNLKRIDGLNFKPFYQSEIIINNNNLNKKKLKIEKSKNDENRESIRWPIPIFELNNYDSNIFELKEIIKNFINLYIRLNNLKHPYYNSPRKISRNSKEQESINQLIIDDDDDDDDDDDENLEIEIDLEEDNISKNLIKSSLNLINNVLLNLAIIRPSDIGKKRRNMSPIDWIGVLGAASLEKEFLPLVKRTDERLREIYKADDSDVLTHRLNTLYPPEPTLAINKEKSILDDLYDTVLPKKNTVIRPHQSKAELERRAEKKRKREEMRNAIKQNEKQVLKINRNRKRK</sequence>
<feature type="compositionally biased region" description="Basic and acidic residues" evidence="1">
    <location>
        <begin position="367"/>
        <end position="395"/>
    </location>
</feature>
<dbReference type="AlphaFoldDB" id="A0A1B9HW04"/>